<dbReference type="GO" id="GO:0008270">
    <property type="term" value="F:zinc ion binding"/>
    <property type="evidence" value="ECO:0007669"/>
    <property type="project" value="UniProtKB-KW"/>
</dbReference>
<keyword evidence="1" id="KW-0479">Metal-binding</keyword>
<dbReference type="SUPFAM" id="SSF57756">
    <property type="entry name" value="Retrovirus zinc finger-like domains"/>
    <property type="match status" value="1"/>
</dbReference>
<organism evidence="3 4">
    <name type="scientific">Eumeta variegata</name>
    <name type="common">Bagworm moth</name>
    <name type="synonym">Eumeta japonica</name>
    <dbReference type="NCBI Taxonomy" id="151549"/>
    <lineage>
        <taxon>Eukaryota</taxon>
        <taxon>Metazoa</taxon>
        <taxon>Ecdysozoa</taxon>
        <taxon>Arthropoda</taxon>
        <taxon>Hexapoda</taxon>
        <taxon>Insecta</taxon>
        <taxon>Pterygota</taxon>
        <taxon>Neoptera</taxon>
        <taxon>Endopterygota</taxon>
        <taxon>Lepidoptera</taxon>
        <taxon>Glossata</taxon>
        <taxon>Ditrysia</taxon>
        <taxon>Tineoidea</taxon>
        <taxon>Psychidae</taxon>
        <taxon>Oiketicinae</taxon>
        <taxon>Eumeta</taxon>
    </lineage>
</organism>
<dbReference type="EMBL" id="BGZK01001698">
    <property type="protein sequence ID" value="GBP84794.1"/>
    <property type="molecule type" value="Genomic_DNA"/>
</dbReference>
<dbReference type="InterPro" id="IPR036875">
    <property type="entry name" value="Znf_CCHC_sf"/>
</dbReference>
<evidence type="ECO:0000313" key="4">
    <source>
        <dbReference type="Proteomes" id="UP000299102"/>
    </source>
</evidence>
<protein>
    <recommendedName>
        <fullName evidence="2">CCHC-type domain-containing protein</fullName>
    </recommendedName>
</protein>
<dbReference type="PROSITE" id="PS50158">
    <property type="entry name" value="ZF_CCHC"/>
    <property type="match status" value="1"/>
</dbReference>
<dbReference type="STRING" id="151549.A0A4C1ZCH8"/>
<evidence type="ECO:0000313" key="3">
    <source>
        <dbReference type="EMBL" id="GBP84794.1"/>
    </source>
</evidence>
<evidence type="ECO:0000259" key="2">
    <source>
        <dbReference type="PROSITE" id="PS50158"/>
    </source>
</evidence>
<dbReference type="PANTHER" id="PTHR37984:SF9">
    <property type="entry name" value="INTEGRASE CATALYTIC DOMAIN-CONTAINING PROTEIN"/>
    <property type="match status" value="1"/>
</dbReference>
<dbReference type="AlphaFoldDB" id="A0A4C1ZCH8"/>
<gene>
    <name evidence="3" type="ORF">EVAR_66664_1</name>
</gene>
<name>A0A4C1ZCH8_EUMVA</name>
<keyword evidence="1" id="KW-0862">Zinc</keyword>
<sequence length="290" mass="31848">MIKRSVFAERYNFYRAEQRPGEDVAEWAARVRTLARYCNFQSELDIMLRDRFILGLQDVRERERLFTEDAGKITFVAAMELVQSVQCARAAARRAAAGDSGGASSVGGVFALKTATGGQGAPLESASSGGRRRAVDVRGAPLSTSSVRCFVCGNANHNAKECRFANYKCNKCEKKGHLRRMCREKGDARASHYLAAELAGDVEGNKKCYNIKCVNGSPLFVVVTLNRLSIECEVDSGSAVSAMSNTFYTAYFKHQALSRINSSLRCYDGSPITPAEVVHYRLPTEGARNK</sequence>
<reference evidence="3 4" key="1">
    <citation type="journal article" date="2019" name="Commun. Biol.">
        <title>The bagworm genome reveals a unique fibroin gene that provides high tensile strength.</title>
        <authorList>
            <person name="Kono N."/>
            <person name="Nakamura H."/>
            <person name="Ohtoshi R."/>
            <person name="Tomita M."/>
            <person name="Numata K."/>
            <person name="Arakawa K."/>
        </authorList>
    </citation>
    <scope>NUCLEOTIDE SEQUENCE [LARGE SCALE GENOMIC DNA]</scope>
</reference>
<dbReference type="InterPro" id="IPR050951">
    <property type="entry name" value="Retrovirus_Pol_polyprotein"/>
</dbReference>
<dbReference type="OrthoDB" id="6772952at2759"/>
<dbReference type="GO" id="GO:0003676">
    <property type="term" value="F:nucleic acid binding"/>
    <property type="evidence" value="ECO:0007669"/>
    <property type="project" value="InterPro"/>
</dbReference>
<dbReference type="PANTHER" id="PTHR37984">
    <property type="entry name" value="PROTEIN CBG26694"/>
    <property type="match status" value="1"/>
</dbReference>
<dbReference type="InterPro" id="IPR001878">
    <property type="entry name" value="Znf_CCHC"/>
</dbReference>
<accession>A0A4C1ZCH8</accession>
<dbReference type="Proteomes" id="UP000299102">
    <property type="component" value="Unassembled WGS sequence"/>
</dbReference>
<keyword evidence="1" id="KW-0863">Zinc-finger</keyword>
<proteinExistence type="predicted"/>
<dbReference type="Gene3D" id="4.10.60.10">
    <property type="entry name" value="Zinc finger, CCHC-type"/>
    <property type="match status" value="1"/>
</dbReference>
<evidence type="ECO:0000256" key="1">
    <source>
        <dbReference type="PROSITE-ProRule" id="PRU00047"/>
    </source>
</evidence>
<comment type="caution">
    <text evidence="3">The sequence shown here is derived from an EMBL/GenBank/DDBJ whole genome shotgun (WGS) entry which is preliminary data.</text>
</comment>
<keyword evidence="4" id="KW-1185">Reference proteome</keyword>
<feature type="domain" description="CCHC-type" evidence="2">
    <location>
        <begin position="148"/>
        <end position="163"/>
    </location>
</feature>
<dbReference type="SMART" id="SM00343">
    <property type="entry name" value="ZnF_C2HC"/>
    <property type="match status" value="2"/>
</dbReference>